<dbReference type="PANTHER" id="PTHR43267">
    <property type="entry name" value="TRNA THREONYLCARBAMOYLADENOSINE DEHYDRATASE"/>
    <property type="match status" value="1"/>
</dbReference>
<dbReference type="InterPro" id="IPR035985">
    <property type="entry name" value="Ubiquitin-activating_enz"/>
</dbReference>
<dbReference type="FunFam" id="3.40.50.720:FF:000141">
    <property type="entry name" value="tRNA threonylcarbamoyladenosine dehydratase"/>
    <property type="match status" value="1"/>
</dbReference>
<dbReference type="InterPro" id="IPR000594">
    <property type="entry name" value="ThiF_NAD_FAD-bd"/>
</dbReference>
<dbReference type="RefSeq" id="WP_132013891.1">
    <property type="nucleotide sequence ID" value="NZ_SLUN01000008.1"/>
</dbReference>
<dbReference type="EMBL" id="SLUN01000008">
    <property type="protein sequence ID" value="TCL70926.1"/>
    <property type="molecule type" value="Genomic_DNA"/>
</dbReference>
<sequence length="257" mass="28032">MSEPKQHRFSRFELLVGAEKLAKLNTARVAVIGLGGVGSYTVEALARAGVGWLILADYDEICLTNTNRQLHAVHGNYGRSKVEVMAERVKAINPEAVVVTWKEFVTPENMETILHGRISYVVDAIDTVSSKVALIRHCREQGIPVISAMGTGNKFDPLALTICDISRTHTCPLAKAVRKALREQGITDGVKVVYSTEQPVEPRGDVLTCHGGCICPHRDDQVYNCTKRRQIPGSTSYLPPIAGLMMAGAVIQDLLAE</sequence>
<dbReference type="Pfam" id="PF00899">
    <property type="entry name" value="ThiF"/>
    <property type="match status" value="1"/>
</dbReference>
<gene>
    <name evidence="2" type="ORF">EDC14_100871</name>
</gene>
<dbReference type="PANTHER" id="PTHR43267:SF1">
    <property type="entry name" value="TRNA THREONYLCARBAMOYLADENOSINE DEHYDRATASE"/>
    <property type="match status" value="1"/>
</dbReference>
<dbReference type="AlphaFoldDB" id="A0A4R1RWF5"/>
<dbReference type="GO" id="GO:0061504">
    <property type="term" value="P:cyclic threonylcarbamoyladenosine biosynthetic process"/>
    <property type="evidence" value="ECO:0007669"/>
    <property type="project" value="TreeGrafter"/>
</dbReference>
<proteinExistence type="predicted"/>
<organism evidence="2 3">
    <name type="scientific">Hydrogenispora ethanolica</name>
    <dbReference type="NCBI Taxonomy" id="1082276"/>
    <lineage>
        <taxon>Bacteria</taxon>
        <taxon>Bacillati</taxon>
        <taxon>Bacillota</taxon>
        <taxon>Hydrogenispora</taxon>
    </lineage>
</organism>
<comment type="caution">
    <text evidence="2">The sequence shown here is derived from an EMBL/GenBank/DDBJ whole genome shotgun (WGS) entry which is preliminary data.</text>
</comment>
<evidence type="ECO:0000259" key="1">
    <source>
        <dbReference type="Pfam" id="PF00899"/>
    </source>
</evidence>
<reference evidence="2 3" key="1">
    <citation type="submission" date="2019-03" db="EMBL/GenBank/DDBJ databases">
        <title>Genomic Encyclopedia of Type Strains, Phase IV (KMG-IV): sequencing the most valuable type-strain genomes for metagenomic binning, comparative biology and taxonomic classification.</title>
        <authorList>
            <person name="Goeker M."/>
        </authorList>
    </citation>
    <scope>NUCLEOTIDE SEQUENCE [LARGE SCALE GENOMIC DNA]</scope>
    <source>
        <strain evidence="2 3">LX-B</strain>
    </source>
</reference>
<dbReference type="Gene3D" id="3.40.50.720">
    <property type="entry name" value="NAD(P)-binding Rossmann-like Domain"/>
    <property type="match status" value="1"/>
</dbReference>
<keyword evidence="3" id="KW-1185">Reference proteome</keyword>
<dbReference type="Proteomes" id="UP000295008">
    <property type="component" value="Unassembled WGS sequence"/>
</dbReference>
<dbReference type="InterPro" id="IPR045886">
    <property type="entry name" value="ThiF/MoeB/HesA"/>
</dbReference>
<dbReference type="CDD" id="cd00755">
    <property type="entry name" value="YgdL_like"/>
    <property type="match status" value="1"/>
</dbReference>
<dbReference type="SUPFAM" id="SSF69572">
    <property type="entry name" value="Activating enzymes of the ubiquitin-like proteins"/>
    <property type="match status" value="1"/>
</dbReference>
<dbReference type="GO" id="GO:0061503">
    <property type="term" value="F:tRNA threonylcarbamoyladenosine dehydratase"/>
    <property type="evidence" value="ECO:0007669"/>
    <property type="project" value="TreeGrafter"/>
</dbReference>
<protein>
    <submittedName>
        <fullName evidence="2">tRNA A37 threonylcarbamoyladenosine dehydratase</fullName>
    </submittedName>
</protein>
<evidence type="ECO:0000313" key="2">
    <source>
        <dbReference type="EMBL" id="TCL70926.1"/>
    </source>
</evidence>
<accession>A0A4R1RWF5</accession>
<name>A0A4R1RWF5_HYDET</name>
<feature type="domain" description="THIF-type NAD/FAD binding fold" evidence="1">
    <location>
        <begin position="15"/>
        <end position="253"/>
    </location>
</feature>
<dbReference type="OrthoDB" id="9804150at2"/>
<evidence type="ECO:0000313" key="3">
    <source>
        <dbReference type="Proteomes" id="UP000295008"/>
    </source>
</evidence>
<dbReference type="GO" id="GO:0008641">
    <property type="term" value="F:ubiquitin-like modifier activating enzyme activity"/>
    <property type="evidence" value="ECO:0007669"/>
    <property type="project" value="InterPro"/>
</dbReference>